<comment type="caution">
    <text evidence="2">The sequence shown here is derived from an EMBL/GenBank/DDBJ whole genome shotgun (WGS) entry which is preliminary data.</text>
</comment>
<dbReference type="AlphaFoldDB" id="A0AAE1E311"/>
<evidence type="ECO:0000313" key="3">
    <source>
        <dbReference type="Proteomes" id="UP001283361"/>
    </source>
</evidence>
<sequence>MLAGEDLEPMHLRLEPLVHVLDRLPVEQLSDLFNVTGTSTKLDLLLFLSSNNITVDVDVDIPSLRQQSKNGTWKMSSGASPVPRPELAYRVLTSSRCSTSALASLSPHDARPSLRDEDSRAQGLQGSRVPTPSSD</sequence>
<accession>A0AAE1E311</accession>
<name>A0AAE1E311_9GAST</name>
<protein>
    <submittedName>
        <fullName evidence="2">Uncharacterized protein</fullName>
    </submittedName>
</protein>
<dbReference type="EMBL" id="JAWDGP010001389">
    <property type="protein sequence ID" value="KAK3792137.1"/>
    <property type="molecule type" value="Genomic_DNA"/>
</dbReference>
<proteinExistence type="predicted"/>
<reference evidence="2" key="1">
    <citation type="journal article" date="2023" name="G3 (Bethesda)">
        <title>A reference genome for the long-term kleptoplast-retaining sea slug Elysia crispata morphotype clarki.</title>
        <authorList>
            <person name="Eastman K.E."/>
            <person name="Pendleton A.L."/>
            <person name="Shaikh M.A."/>
            <person name="Suttiyut T."/>
            <person name="Ogas R."/>
            <person name="Tomko P."/>
            <person name="Gavelis G."/>
            <person name="Widhalm J.R."/>
            <person name="Wisecaver J.H."/>
        </authorList>
    </citation>
    <scope>NUCLEOTIDE SEQUENCE</scope>
    <source>
        <strain evidence="2">ECLA1</strain>
    </source>
</reference>
<feature type="region of interest" description="Disordered" evidence="1">
    <location>
        <begin position="101"/>
        <end position="135"/>
    </location>
</feature>
<dbReference type="Proteomes" id="UP001283361">
    <property type="component" value="Unassembled WGS sequence"/>
</dbReference>
<gene>
    <name evidence="2" type="ORF">RRG08_055400</name>
</gene>
<evidence type="ECO:0000313" key="2">
    <source>
        <dbReference type="EMBL" id="KAK3792137.1"/>
    </source>
</evidence>
<keyword evidence="3" id="KW-1185">Reference proteome</keyword>
<feature type="compositionally biased region" description="Polar residues" evidence="1">
    <location>
        <begin position="122"/>
        <end position="135"/>
    </location>
</feature>
<feature type="compositionally biased region" description="Basic and acidic residues" evidence="1">
    <location>
        <begin position="108"/>
        <end position="120"/>
    </location>
</feature>
<organism evidence="2 3">
    <name type="scientific">Elysia crispata</name>
    <name type="common">lettuce slug</name>
    <dbReference type="NCBI Taxonomy" id="231223"/>
    <lineage>
        <taxon>Eukaryota</taxon>
        <taxon>Metazoa</taxon>
        <taxon>Spiralia</taxon>
        <taxon>Lophotrochozoa</taxon>
        <taxon>Mollusca</taxon>
        <taxon>Gastropoda</taxon>
        <taxon>Heterobranchia</taxon>
        <taxon>Euthyneura</taxon>
        <taxon>Panpulmonata</taxon>
        <taxon>Sacoglossa</taxon>
        <taxon>Placobranchoidea</taxon>
        <taxon>Plakobranchidae</taxon>
        <taxon>Elysia</taxon>
    </lineage>
</organism>
<evidence type="ECO:0000256" key="1">
    <source>
        <dbReference type="SAM" id="MobiDB-lite"/>
    </source>
</evidence>